<accession>A0ABY2TKH0</accession>
<dbReference type="InterPro" id="IPR015424">
    <property type="entry name" value="PyrdxlP-dep_Trfase"/>
</dbReference>
<dbReference type="SUPFAM" id="SSF53383">
    <property type="entry name" value="PLP-dependent transferases"/>
    <property type="match status" value="1"/>
</dbReference>
<dbReference type="PANTHER" id="PTHR30244:SF34">
    <property type="entry name" value="DTDP-4-AMINO-4,6-DIDEOXYGALACTOSE TRANSAMINASE"/>
    <property type="match status" value="1"/>
</dbReference>
<dbReference type="Gene3D" id="3.90.1150.10">
    <property type="entry name" value="Aspartate Aminotransferase, domain 1"/>
    <property type="match status" value="1"/>
</dbReference>
<organism evidence="3 4">
    <name type="scientific">Campylobacter taeniopygiae</name>
    <dbReference type="NCBI Taxonomy" id="2510188"/>
    <lineage>
        <taxon>Bacteria</taxon>
        <taxon>Pseudomonadati</taxon>
        <taxon>Campylobacterota</taxon>
        <taxon>Epsilonproteobacteria</taxon>
        <taxon>Campylobacterales</taxon>
        <taxon>Campylobacteraceae</taxon>
        <taxon>Campylobacter</taxon>
    </lineage>
</organism>
<dbReference type="InterPro" id="IPR015422">
    <property type="entry name" value="PyrdxlP-dep_Trfase_small"/>
</dbReference>
<name>A0ABY2TKH0_9BACT</name>
<reference evidence="3 4" key="1">
    <citation type="submission" date="2018-05" db="EMBL/GenBank/DDBJ databases">
        <title>Novel Campyloabacter and Helicobacter Species and Strains.</title>
        <authorList>
            <person name="Mannion A.J."/>
            <person name="Shen Z."/>
            <person name="Fox J.G."/>
        </authorList>
    </citation>
    <scope>NUCLEOTIDE SEQUENCE [LARGE SCALE GENOMIC DNA]</scope>
    <source>
        <strain evidence="4">MIT10-5678</strain>
    </source>
</reference>
<dbReference type="Gene3D" id="3.40.640.10">
    <property type="entry name" value="Type I PLP-dependent aspartate aminotransferase-like (Major domain)"/>
    <property type="match status" value="1"/>
</dbReference>
<protein>
    <recommendedName>
        <fullName evidence="5">Aminotransferase DegT</fullName>
    </recommendedName>
</protein>
<evidence type="ECO:0000256" key="2">
    <source>
        <dbReference type="RuleBase" id="RU004508"/>
    </source>
</evidence>
<proteinExistence type="inferred from homology"/>
<dbReference type="Pfam" id="PF01041">
    <property type="entry name" value="DegT_DnrJ_EryC1"/>
    <property type="match status" value="1"/>
</dbReference>
<dbReference type="Proteomes" id="UP000309584">
    <property type="component" value="Unassembled WGS sequence"/>
</dbReference>
<evidence type="ECO:0008006" key="5">
    <source>
        <dbReference type="Google" id="ProtNLM"/>
    </source>
</evidence>
<dbReference type="EMBL" id="NXLY01000004">
    <property type="protein sequence ID" value="TKX34363.1"/>
    <property type="molecule type" value="Genomic_DNA"/>
</dbReference>
<sequence length="336" mass="39240">MNSLEEKISNHFNTLETLYTGSGTSALFLIFKYLKSKNKNKVLIPSLVCPQVASVALKAGVEVIFADVSLDDYTLIFESCKKNYDENPYDVLVLVHLYGHFCDEKIINFCKDKNIFIIEDCAQTYQINPKCDLSILSFGHTKFLENDLWGGAILSSKISLNSLRDFNKELTLRVDKQKFEEYRLKYYSLNPKDENYFKNLKNLLLDYTFVFGSDNNPYLEEKLSKLSNICEKRKENMQIYQNFLKHELILHPKFNLNSISWRYTFRYLGDREKLLENLRKNGIDCSSWYLPSHLIFGGKTQKNSEILSKELINLWCDEKISKDQIKDSIKIILSLL</sequence>
<dbReference type="InterPro" id="IPR015421">
    <property type="entry name" value="PyrdxlP-dep_Trfase_major"/>
</dbReference>
<evidence type="ECO:0000313" key="4">
    <source>
        <dbReference type="Proteomes" id="UP000309584"/>
    </source>
</evidence>
<keyword evidence="4" id="KW-1185">Reference proteome</keyword>
<keyword evidence="2" id="KW-0663">Pyridoxal phosphate</keyword>
<gene>
    <name evidence="3" type="ORF">CQA75_03160</name>
</gene>
<dbReference type="InterPro" id="IPR000653">
    <property type="entry name" value="DegT/StrS_aminotransferase"/>
</dbReference>
<evidence type="ECO:0000313" key="3">
    <source>
        <dbReference type="EMBL" id="TKX34363.1"/>
    </source>
</evidence>
<comment type="similarity">
    <text evidence="1 2">Belongs to the DegT/DnrJ/EryC1 family.</text>
</comment>
<comment type="caution">
    <text evidence="3">The sequence shown here is derived from an EMBL/GenBank/DDBJ whole genome shotgun (WGS) entry which is preliminary data.</text>
</comment>
<evidence type="ECO:0000256" key="1">
    <source>
        <dbReference type="ARBA" id="ARBA00037999"/>
    </source>
</evidence>
<dbReference type="PANTHER" id="PTHR30244">
    <property type="entry name" value="TRANSAMINASE"/>
    <property type="match status" value="1"/>
</dbReference>
<dbReference type="RefSeq" id="WP_137623610.1">
    <property type="nucleotide sequence ID" value="NZ_NXLY01000004.1"/>
</dbReference>